<proteinExistence type="predicted"/>
<evidence type="ECO:0000256" key="1">
    <source>
        <dbReference type="ARBA" id="ARBA00022741"/>
    </source>
</evidence>
<dbReference type="Pfam" id="PF00580">
    <property type="entry name" value="UvrD-helicase"/>
    <property type="match status" value="1"/>
</dbReference>
<accession>A0A9D9GV44</accession>
<dbReference type="GO" id="GO:0000724">
    <property type="term" value="P:double-strand break repair via homologous recombination"/>
    <property type="evidence" value="ECO:0007669"/>
    <property type="project" value="TreeGrafter"/>
</dbReference>
<dbReference type="PANTHER" id="PTHR11070:SF30">
    <property type="entry name" value="F-BOX DNA HELICASE 1"/>
    <property type="match status" value="1"/>
</dbReference>
<feature type="domain" description="UvrD-like helicase ATP-binding" evidence="10">
    <location>
        <begin position="170"/>
        <end position="216"/>
    </location>
</feature>
<evidence type="ECO:0000256" key="3">
    <source>
        <dbReference type="ARBA" id="ARBA00022806"/>
    </source>
</evidence>
<keyword evidence="2" id="KW-0378">Hydrolase</keyword>
<sequence>MLTEEQQAVLAAAQGLKPGQVLKIEACAGAGKTATLVEIAKSMPTARFLYLAFNKNIVEEARQRFTPNVRIFTTHALAYAWFAYTRGYEALRDIRSALRIFDLEPLFPKASHTELYGLLSGLKSFCYSAAKEPVNKDLMIIFKAAMEGKIPLTHDIYLKAYQLYCQPKFRNYDYVLLDEGQDTNDVTMELFLDNNCRRILVGDSHQAIYAFRGAVNALSRIKADQTLHLTNSFRCSQEILDRANWFLKRYADDRTSLKKMISCAPEREIAQKHSKSFITRTNAELIRRISEIQPADAGDFELLRQPELIFATAVSLLAIKNGRKQNVHPSCKWLTRFDGICNIKDFAEDCADLELLQNIKLVEDFGSALPELFERAQKIGPGRSDNSNPFPLVLTTAHSAKGLEWDEVDLAGDFAALCDLYDVIGQQVGKRKYTIEDFEQELNLYYVAVTRARLMLHDHTYNLVEYANAGQCPYDDEVQKLEDQLEEERRMPHETVRRGKNKSAKKKSSGSRKTSPRGRGSFF</sequence>
<evidence type="ECO:0000259" key="11">
    <source>
        <dbReference type="Pfam" id="PF13361"/>
    </source>
</evidence>
<dbReference type="Proteomes" id="UP000823631">
    <property type="component" value="Unassembled WGS sequence"/>
</dbReference>
<reference evidence="12" key="2">
    <citation type="journal article" date="2021" name="PeerJ">
        <title>Extensive microbial diversity within the chicken gut microbiome revealed by metagenomics and culture.</title>
        <authorList>
            <person name="Gilroy R."/>
            <person name="Ravi A."/>
            <person name="Getino M."/>
            <person name="Pursley I."/>
            <person name="Horton D.L."/>
            <person name="Alikhan N.F."/>
            <person name="Baker D."/>
            <person name="Gharbi K."/>
            <person name="Hall N."/>
            <person name="Watson M."/>
            <person name="Adriaenssens E.M."/>
            <person name="Foster-Nyarko E."/>
            <person name="Jarju S."/>
            <person name="Secka A."/>
            <person name="Antonio M."/>
            <person name="Oren A."/>
            <person name="Chaudhuri R.R."/>
            <person name="La Ragione R."/>
            <person name="Hildebrand F."/>
            <person name="Pallen M.J."/>
        </authorList>
    </citation>
    <scope>NUCLEOTIDE SEQUENCE</scope>
    <source>
        <strain evidence="12">17213</strain>
    </source>
</reference>
<dbReference type="GO" id="GO:0016787">
    <property type="term" value="F:hydrolase activity"/>
    <property type="evidence" value="ECO:0007669"/>
    <property type="project" value="UniProtKB-KW"/>
</dbReference>
<dbReference type="EC" id="5.6.2.4" evidence="7"/>
<dbReference type="GO" id="GO:0005524">
    <property type="term" value="F:ATP binding"/>
    <property type="evidence" value="ECO:0007669"/>
    <property type="project" value="UniProtKB-KW"/>
</dbReference>
<dbReference type="GO" id="GO:0031297">
    <property type="term" value="P:replication fork processing"/>
    <property type="evidence" value="ECO:0007669"/>
    <property type="project" value="TreeGrafter"/>
</dbReference>
<comment type="catalytic activity">
    <reaction evidence="8">
        <text>ATP + H2O = ADP + phosphate + H(+)</text>
        <dbReference type="Rhea" id="RHEA:13065"/>
        <dbReference type="ChEBI" id="CHEBI:15377"/>
        <dbReference type="ChEBI" id="CHEBI:15378"/>
        <dbReference type="ChEBI" id="CHEBI:30616"/>
        <dbReference type="ChEBI" id="CHEBI:43474"/>
        <dbReference type="ChEBI" id="CHEBI:456216"/>
        <dbReference type="EC" id="5.6.2.4"/>
    </reaction>
</comment>
<feature type="domain" description="UvrD-like helicase C-terminal" evidence="11">
    <location>
        <begin position="393"/>
        <end position="456"/>
    </location>
</feature>
<dbReference type="SUPFAM" id="SSF52540">
    <property type="entry name" value="P-loop containing nucleoside triphosphate hydrolases"/>
    <property type="match status" value="1"/>
</dbReference>
<dbReference type="GO" id="GO:0043138">
    <property type="term" value="F:3'-5' DNA helicase activity"/>
    <property type="evidence" value="ECO:0007669"/>
    <property type="project" value="UniProtKB-EC"/>
</dbReference>
<comment type="catalytic activity">
    <reaction evidence="6">
        <text>Couples ATP hydrolysis with the unwinding of duplex DNA by translocating in the 3'-5' direction.</text>
        <dbReference type="EC" id="5.6.2.4"/>
    </reaction>
</comment>
<dbReference type="InterPro" id="IPR000212">
    <property type="entry name" value="DNA_helicase_UvrD/REP"/>
</dbReference>
<evidence type="ECO:0000256" key="6">
    <source>
        <dbReference type="ARBA" id="ARBA00034617"/>
    </source>
</evidence>
<dbReference type="InterPro" id="IPR014016">
    <property type="entry name" value="UvrD-like_ATP-bd"/>
</dbReference>
<evidence type="ECO:0000259" key="10">
    <source>
        <dbReference type="Pfam" id="PF00580"/>
    </source>
</evidence>
<evidence type="ECO:0000256" key="2">
    <source>
        <dbReference type="ARBA" id="ARBA00022801"/>
    </source>
</evidence>
<evidence type="ECO:0000256" key="4">
    <source>
        <dbReference type="ARBA" id="ARBA00022840"/>
    </source>
</evidence>
<feature type="compositionally biased region" description="Basic residues" evidence="9">
    <location>
        <begin position="498"/>
        <end position="516"/>
    </location>
</feature>
<gene>
    <name evidence="12" type="ORF">IAB19_10660</name>
</gene>
<organism evidence="12 13">
    <name type="scientific">Candidatus Avisuccinivibrio stercorigallinarum</name>
    <dbReference type="NCBI Taxonomy" id="2840704"/>
    <lineage>
        <taxon>Bacteria</taxon>
        <taxon>Pseudomonadati</taxon>
        <taxon>Pseudomonadota</taxon>
        <taxon>Gammaproteobacteria</taxon>
        <taxon>Aeromonadales</taxon>
        <taxon>Succinivibrionaceae</taxon>
        <taxon>Succinivibrionaceae incertae sedis</taxon>
        <taxon>Candidatus Avisuccinivibrio</taxon>
    </lineage>
</organism>
<feature type="compositionally biased region" description="Basic and acidic residues" evidence="9">
    <location>
        <begin position="480"/>
        <end position="497"/>
    </location>
</feature>
<evidence type="ECO:0000313" key="12">
    <source>
        <dbReference type="EMBL" id="MBO8416830.1"/>
    </source>
</evidence>
<dbReference type="InterPro" id="IPR027417">
    <property type="entry name" value="P-loop_NTPase"/>
</dbReference>
<feature type="region of interest" description="Disordered" evidence="9">
    <location>
        <begin position="480"/>
        <end position="523"/>
    </location>
</feature>
<comment type="caution">
    <text evidence="12">The sequence shown here is derived from an EMBL/GenBank/DDBJ whole genome shotgun (WGS) entry which is preliminary data.</text>
</comment>
<evidence type="ECO:0000256" key="8">
    <source>
        <dbReference type="ARBA" id="ARBA00048988"/>
    </source>
</evidence>
<dbReference type="PANTHER" id="PTHR11070">
    <property type="entry name" value="UVRD / RECB / PCRA DNA HELICASE FAMILY MEMBER"/>
    <property type="match status" value="1"/>
</dbReference>
<dbReference type="Gene3D" id="3.40.50.300">
    <property type="entry name" value="P-loop containing nucleotide triphosphate hydrolases"/>
    <property type="match status" value="2"/>
</dbReference>
<keyword evidence="4" id="KW-0067">ATP-binding</keyword>
<keyword evidence="1" id="KW-0547">Nucleotide-binding</keyword>
<keyword evidence="3" id="KW-0347">Helicase</keyword>
<dbReference type="InterPro" id="IPR014017">
    <property type="entry name" value="DNA_helicase_UvrD-like_C"/>
</dbReference>
<evidence type="ECO:0000256" key="5">
    <source>
        <dbReference type="ARBA" id="ARBA00023235"/>
    </source>
</evidence>
<keyword evidence="5" id="KW-0413">Isomerase</keyword>
<evidence type="ECO:0000256" key="9">
    <source>
        <dbReference type="SAM" id="MobiDB-lite"/>
    </source>
</evidence>
<dbReference type="GO" id="GO:0003677">
    <property type="term" value="F:DNA binding"/>
    <property type="evidence" value="ECO:0007669"/>
    <property type="project" value="InterPro"/>
</dbReference>
<dbReference type="EMBL" id="JADINH010000214">
    <property type="protein sequence ID" value="MBO8416830.1"/>
    <property type="molecule type" value="Genomic_DNA"/>
</dbReference>
<evidence type="ECO:0000256" key="7">
    <source>
        <dbReference type="ARBA" id="ARBA00034808"/>
    </source>
</evidence>
<dbReference type="AlphaFoldDB" id="A0A9D9GV44"/>
<protein>
    <recommendedName>
        <fullName evidence="7">DNA 3'-5' helicase</fullName>
        <ecNumber evidence="7">5.6.2.4</ecNumber>
    </recommendedName>
</protein>
<name>A0A9D9GV44_9GAMM</name>
<evidence type="ECO:0000313" key="13">
    <source>
        <dbReference type="Proteomes" id="UP000823631"/>
    </source>
</evidence>
<reference evidence="12" key="1">
    <citation type="submission" date="2020-10" db="EMBL/GenBank/DDBJ databases">
        <authorList>
            <person name="Gilroy R."/>
        </authorList>
    </citation>
    <scope>NUCLEOTIDE SEQUENCE</scope>
    <source>
        <strain evidence="12">17213</strain>
    </source>
</reference>
<dbReference type="Pfam" id="PF13361">
    <property type="entry name" value="UvrD_C"/>
    <property type="match status" value="1"/>
</dbReference>